<evidence type="ECO:0000313" key="1">
    <source>
        <dbReference type="EMBL" id="KAI9560197.1"/>
    </source>
</evidence>
<reference evidence="1 2" key="1">
    <citation type="submission" date="2022-05" db="EMBL/GenBank/DDBJ databases">
        <title>A multi-omics perspective on studying reproductive biology in Daphnia sinensis.</title>
        <authorList>
            <person name="Jia J."/>
        </authorList>
    </citation>
    <scope>NUCLEOTIDE SEQUENCE [LARGE SCALE GENOMIC DNA]</scope>
    <source>
        <strain evidence="1 2">WSL</strain>
    </source>
</reference>
<gene>
    <name evidence="1" type="ORF">GHT06_014211</name>
</gene>
<comment type="caution">
    <text evidence="1">The sequence shown here is derived from an EMBL/GenBank/DDBJ whole genome shotgun (WGS) entry which is preliminary data.</text>
</comment>
<dbReference type="AlphaFoldDB" id="A0AAD5KW64"/>
<dbReference type="EMBL" id="WJBH02000004">
    <property type="protein sequence ID" value="KAI9560197.1"/>
    <property type="molecule type" value="Genomic_DNA"/>
</dbReference>
<protein>
    <submittedName>
        <fullName evidence="1">Uncharacterized protein</fullName>
    </submittedName>
</protein>
<sequence length="68" mass="8174">MNASHFTVWGRTEMEKWTWTAYKFVFEYFKLKALFRLNENPSDVLSSWHKEGTACKANSRRIASIYHR</sequence>
<organism evidence="1 2">
    <name type="scientific">Daphnia sinensis</name>
    <dbReference type="NCBI Taxonomy" id="1820382"/>
    <lineage>
        <taxon>Eukaryota</taxon>
        <taxon>Metazoa</taxon>
        <taxon>Ecdysozoa</taxon>
        <taxon>Arthropoda</taxon>
        <taxon>Crustacea</taxon>
        <taxon>Branchiopoda</taxon>
        <taxon>Diplostraca</taxon>
        <taxon>Cladocera</taxon>
        <taxon>Anomopoda</taxon>
        <taxon>Daphniidae</taxon>
        <taxon>Daphnia</taxon>
        <taxon>Daphnia similis group</taxon>
    </lineage>
</organism>
<proteinExistence type="predicted"/>
<keyword evidence="2" id="KW-1185">Reference proteome</keyword>
<evidence type="ECO:0000313" key="2">
    <source>
        <dbReference type="Proteomes" id="UP000820818"/>
    </source>
</evidence>
<name>A0AAD5KW64_9CRUS</name>
<dbReference type="Proteomes" id="UP000820818">
    <property type="component" value="Linkage Group LG4"/>
</dbReference>
<accession>A0AAD5KW64</accession>